<dbReference type="Proteomes" id="UP000799753">
    <property type="component" value="Unassembled WGS sequence"/>
</dbReference>
<sequence>MTKEKKWDACLVRHARKYLEGLFAIYHDHHDCGSRSLINGYISIDLRIPRRRHAPHGSVPACHQRVARAAIRCCRVCVSALDGIFLFFGGIAHGWRSCWRIVGRDGGAVER</sequence>
<name>A0A6A6RLI7_9PLEO</name>
<organism evidence="1 2">
    <name type="scientific">Massarina eburnea CBS 473.64</name>
    <dbReference type="NCBI Taxonomy" id="1395130"/>
    <lineage>
        <taxon>Eukaryota</taxon>
        <taxon>Fungi</taxon>
        <taxon>Dikarya</taxon>
        <taxon>Ascomycota</taxon>
        <taxon>Pezizomycotina</taxon>
        <taxon>Dothideomycetes</taxon>
        <taxon>Pleosporomycetidae</taxon>
        <taxon>Pleosporales</taxon>
        <taxon>Massarineae</taxon>
        <taxon>Massarinaceae</taxon>
        <taxon>Massarina</taxon>
    </lineage>
</organism>
<evidence type="ECO:0000313" key="2">
    <source>
        <dbReference type="Proteomes" id="UP000799753"/>
    </source>
</evidence>
<proteinExistence type="predicted"/>
<keyword evidence="2" id="KW-1185">Reference proteome</keyword>
<accession>A0A6A6RLI7</accession>
<dbReference type="EMBL" id="MU006801">
    <property type="protein sequence ID" value="KAF2635967.1"/>
    <property type="molecule type" value="Genomic_DNA"/>
</dbReference>
<reference evidence="1" key="1">
    <citation type="journal article" date="2020" name="Stud. Mycol.">
        <title>101 Dothideomycetes genomes: a test case for predicting lifestyles and emergence of pathogens.</title>
        <authorList>
            <person name="Haridas S."/>
            <person name="Albert R."/>
            <person name="Binder M."/>
            <person name="Bloem J."/>
            <person name="Labutti K."/>
            <person name="Salamov A."/>
            <person name="Andreopoulos B."/>
            <person name="Baker S."/>
            <person name="Barry K."/>
            <person name="Bills G."/>
            <person name="Bluhm B."/>
            <person name="Cannon C."/>
            <person name="Castanera R."/>
            <person name="Culley D."/>
            <person name="Daum C."/>
            <person name="Ezra D."/>
            <person name="Gonzalez J."/>
            <person name="Henrissat B."/>
            <person name="Kuo A."/>
            <person name="Liang C."/>
            <person name="Lipzen A."/>
            <person name="Lutzoni F."/>
            <person name="Magnuson J."/>
            <person name="Mondo S."/>
            <person name="Nolan M."/>
            <person name="Ohm R."/>
            <person name="Pangilinan J."/>
            <person name="Park H.-J."/>
            <person name="Ramirez L."/>
            <person name="Alfaro M."/>
            <person name="Sun H."/>
            <person name="Tritt A."/>
            <person name="Yoshinaga Y."/>
            <person name="Zwiers L.-H."/>
            <person name="Turgeon B."/>
            <person name="Goodwin S."/>
            <person name="Spatafora J."/>
            <person name="Crous P."/>
            <person name="Grigoriev I."/>
        </authorList>
    </citation>
    <scope>NUCLEOTIDE SEQUENCE</scope>
    <source>
        <strain evidence="1">CBS 473.64</strain>
    </source>
</reference>
<gene>
    <name evidence="1" type="ORF">P280DRAFT_162350</name>
</gene>
<protein>
    <submittedName>
        <fullName evidence="1">Uncharacterized protein</fullName>
    </submittedName>
</protein>
<evidence type="ECO:0000313" key="1">
    <source>
        <dbReference type="EMBL" id="KAF2635967.1"/>
    </source>
</evidence>
<dbReference type="AlphaFoldDB" id="A0A6A6RLI7"/>